<proteinExistence type="predicted"/>
<dbReference type="PANTHER" id="PTHR37952">
    <property type="match status" value="1"/>
</dbReference>
<dbReference type="OrthoDB" id="9788409at2"/>
<evidence type="ECO:0000256" key="1">
    <source>
        <dbReference type="SAM" id="SignalP"/>
    </source>
</evidence>
<name>A0A5B2TDB0_9PROT</name>
<comment type="caution">
    <text evidence="2">The sequence shown here is derived from an EMBL/GenBank/DDBJ whole genome shotgun (WGS) entry which is preliminary data.</text>
</comment>
<dbReference type="PANTHER" id="PTHR37952:SF2">
    <property type="entry name" value="PROTEIN CREA"/>
    <property type="match status" value="1"/>
</dbReference>
<dbReference type="Proteomes" id="UP000322110">
    <property type="component" value="Unassembled WGS sequence"/>
</dbReference>
<dbReference type="Pfam" id="PF05981">
    <property type="entry name" value="CreA"/>
    <property type="match status" value="1"/>
</dbReference>
<keyword evidence="3" id="KW-1185">Reference proteome</keyword>
<sequence length="162" mass="16907">MASDKAAKRAARRAAFLAAGLVAGLALPAAAQTRVGEVSTTFRMIGPNDKVVVERYDDPRVGNVSCYVSRADTGGVSGWVGLAEDPSRFSIACRATGAVSLPPGLPQTESVFRQSSSPLFKALTVTRIVDAEKQVLVYLITSTKLVDGSPFNSVTAVPVAVP</sequence>
<dbReference type="PIRSF" id="PIRSF003174">
    <property type="entry name" value="CreA"/>
    <property type="match status" value="1"/>
</dbReference>
<accession>A0A5B2TDB0</accession>
<dbReference type="EMBL" id="VUKA01000007">
    <property type="protein sequence ID" value="KAA2212487.1"/>
    <property type="molecule type" value="Genomic_DNA"/>
</dbReference>
<evidence type="ECO:0000313" key="3">
    <source>
        <dbReference type="Proteomes" id="UP000322110"/>
    </source>
</evidence>
<feature type="chain" id="PRO_5022905839" description="CREA signal peptide protein" evidence="1">
    <location>
        <begin position="32"/>
        <end position="162"/>
    </location>
</feature>
<feature type="signal peptide" evidence="1">
    <location>
        <begin position="1"/>
        <end position="31"/>
    </location>
</feature>
<dbReference type="InterPro" id="IPR010292">
    <property type="entry name" value="Uncharacterised_CreA"/>
</dbReference>
<keyword evidence="1" id="KW-0732">Signal</keyword>
<dbReference type="GO" id="GO:0005829">
    <property type="term" value="C:cytosol"/>
    <property type="evidence" value="ECO:0007669"/>
    <property type="project" value="TreeGrafter"/>
</dbReference>
<reference evidence="2 3" key="1">
    <citation type="journal article" date="2015" name="Int. J. Syst. Evol. Microbiol.">
        <title>Roseomonas oryzae sp. nov., isolated from paddy rhizosphere soil.</title>
        <authorList>
            <person name="Ramaprasad E.V."/>
            <person name="Sasikala Ch."/>
            <person name="Ramana Ch.V."/>
        </authorList>
    </citation>
    <scope>NUCLEOTIDE SEQUENCE [LARGE SCALE GENOMIC DNA]</scope>
    <source>
        <strain evidence="2 3">KCTC 42542</strain>
    </source>
</reference>
<evidence type="ECO:0000313" key="2">
    <source>
        <dbReference type="EMBL" id="KAA2212487.1"/>
    </source>
</evidence>
<evidence type="ECO:0008006" key="4">
    <source>
        <dbReference type="Google" id="ProtNLM"/>
    </source>
</evidence>
<gene>
    <name evidence="2" type="ORF">F0Q34_14245</name>
</gene>
<protein>
    <recommendedName>
        <fullName evidence="4">CREA signal peptide protein</fullName>
    </recommendedName>
</protein>
<dbReference type="RefSeq" id="WP_149812893.1">
    <property type="nucleotide sequence ID" value="NZ_VUKA01000007.1"/>
</dbReference>
<dbReference type="AlphaFoldDB" id="A0A5B2TDB0"/>
<organism evidence="2 3">
    <name type="scientific">Teichococcus oryzae</name>
    <dbReference type="NCBI Taxonomy" id="1608942"/>
    <lineage>
        <taxon>Bacteria</taxon>
        <taxon>Pseudomonadati</taxon>
        <taxon>Pseudomonadota</taxon>
        <taxon>Alphaproteobacteria</taxon>
        <taxon>Acetobacterales</taxon>
        <taxon>Roseomonadaceae</taxon>
        <taxon>Roseomonas</taxon>
    </lineage>
</organism>